<reference evidence="1 2" key="1">
    <citation type="submission" date="2016-07" db="EMBL/GenBank/DDBJ databases">
        <authorList>
            <person name="Lefevre C.T."/>
        </authorList>
    </citation>
    <scope>NUCLEOTIDE SEQUENCE [LARGE SCALE GENOMIC DNA]</scope>
    <source>
        <strain evidence="1">PR1</strain>
    </source>
</reference>
<organism evidence="1 2">
    <name type="scientific">Candidatus Terasakiella magnetica</name>
    <dbReference type="NCBI Taxonomy" id="1867952"/>
    <lineage>
        <taxon>Bacteria</taxon>
        <taxon>Pseudomonadati</taxon>
        <taxon>Pseudomonadota</taxon>
        <taxon>Alphaproteobacteria</taxon>
        <taxon>Rhodospirillales</taxon>
        <taxon>Terasakiellaceae</taxon>
        <taxon>Terasakiella</taxon>
    </lineage>
</organism>
<proteinExistence type="predicted"/>
<accession>A0A1C3RKM3</accession>
<gene>
    <name evidence="1" type="ORF">MTBPR1_70144</name>
</gene>
<name>A0A1C3RKM3_9PROT</name>
<dbReference type="EMBL" id="FLYE01000046">
    <property type="protein sequence ID" value="SCA57872.1"/>
    <property type="molecule type" value="Genomic_DNA"/>
</dbReference>
<dbReference type="Proteomes" id="UP000231658">
    <property type="component" value="Unassembled WGS sequence"/>
</dbReference>
<evidence type="ECO:0000313" key="2">
    <source>
        <dbReference type="Proteomes" id="UP000231658"/>
    </source>
</evidence>
<protein>
    <submittedName>
        <fullName evidence="1">Putative NUDIX hydrolase</fullName>
    </submittedName>
</protein>
<keyword evidence="1" id="KW-0378">Hydrolase</keyword>
<sequence length="223" mass="24749">MIEWYDLNEDVALALVDPPEIDEETQTQVGLNWEGELKANPNLTKGPIYALDKITPEVIRLYQTDYSYVLAARKIPKLDISAMAVTGLTICPEGLVLGRRSSLVVNTPNLWEPAPAGGLSQLDLHAQLFEELEEELGLTSKDCARPKVIGGVYDGSTFDVVLSLKTALSFSALEGIFQSSSRDEYDAIRLLPFDQFDAFLQKETDSSLEILPVILKEFQKLNN</sequence>
<evidence type="ECO:0000313" key="1">
    <source>
        <dbReference type="EMBL" id="SCA57872.1"/>
    </source>
</evidence>
<dbReference type="RefSeq" id="WP_069189875.1">
    <property type="nucleotide sequence ID" value="NZ_FLYE01000046.1"/>
</dbReference>
<dbReference type="GO" id="GO:0016787">
    <property type="term" value="F:hydrolase activity"/>
    <property type="evidence" value="ECO:0007669"/>
    <property type="project" value="UniProtKB-KW"/>
</dbReference>
<dbReference type="OrthoDB" id="8264463at2"/>
<dbReference type="STRING" id="1867952.MTBPR1_70144"/>
<dbReference type="AlphaFoldDB" id="A0A1C3RKM3"/>
<keyword evidence="2" id="KW-1185">Reference proteome</keyword>